<dbReference type="RefSeq" id="WP_146918461.1">
    <property type="nucleotide sequence ID" value="NZ_CP042430.1"/>
</dbReference>
<keyword evidence="3" id="KW-1185">Reference proteome</keyword>
<evidence type="ECO:0000313" key="3">
    <source>
        <dbReference type="Proteomes" id="UP000321805"/>
    </source>
</evidence>
<name>A0A5B8U3T3_9ACTN</name>
<dbReference type="OrthoDB" id="5244251at2"/>
<evidence type="ECO:0000256" key="1">
    <source>
        <dbReference type="SAM" id="MobiDB-lite"/>
    </source>
</evidence>
<evidence type="ECO:0000313" key="2">
    <source>
        <dbReference type="EMBL" id="QEC47704.1"/>
    </source>
</evidence>
<feature type="region of interest" description="Disordered" evidence="1">
    <location>
        <begin position="38"/>
        <end position="79"/>
    </location>
</feature>
<dbReference type="AlphaFoldDB" id="A0A5B8U3T3"/>
<dbReference type="EMBL" id="CP042430">
    <property type="protein sequence ID" value="QEC47704.1"/>
    <property type="molecule type" value="Genomic_DNA"/>
</dbReference>
<accession>A0A5B8U3T3</accession>
<gene>
    <name evidence="2" type="ORF">FSW04_09045</name>
</gene>
<dbReference type="KEGG" id="bsol:FSW04_09045"/>
<organism evidence="2 3">
    <name type="scientific">Baekduia soli</name>
    <dbReference type="NCBI Taxonomy" id="496014"/>
    <lineage>
        <taxon>Bacteria</taxon>
        <taxon>Bacillati</taxon>
        <taxon>Actinomycetota</taxon>
        <taxon>Thermoleophilia</taxon>
        <taxon>Solirubrobacterales</taxon>
        <taxon>Baekduiaceae</taxon>
        <taxon>Baekduia</taxon>
    </lineage>
</organism>
<proteinExistence type="predicted"/>
<sequence>MAEIEVGDVILARGVTGRFHAVVAGVRLGRLMVDRCDGRPAGPLSPRDVLSVYKEAGPPDSEPRTRPLRPTGQLKLDLG</sequence>
<protein>
    <submittedName>
        <fullName evidence="2">Uncharacterized protein</fullName>
    </submittedName>
</protein>
<dbReference type="Proteomes" id="UP000321805">
    <property type="component" value="Chromosome"/>
</dbReference>
<reference evidence="2 3" key="1">
    <citation type="journal article" date="2018" name="J. Microbiol.">
        <title>Baekduia soli gen. nov., sp. nov., a novel bacterium isolated from the soil of Baekdu Mountain and proposal of a novel family name, Baekduiaceae fam. nov.</title>
        <authorList>
            <person name="An D.S."/>
            <person name="Siddiqi M.Z."/>
            <person name="Kim K.H."/>
            <person name="Yu H.S."/>
            <person name="Im W.T."/>
        </authorList>
    </citation>
    <scope>NUCLEOTIDE SEQUENCE [LARGE SCALE GENOMIC DNA]</scope>
    <source>
        <strain evidence="2 3">BR7-21</strain>
    </source>
</reference>